<dbReference type="GO" id="GO:0006397">
    <property type="term" value="P:mRNA processing"/>
    <property type="evidence" value="ECO:0007669"/>
    <property type="project" value="UniProtKB-UniRule"/>
</dbReference>
<dbReference type="Pfam" id="PF00035">
    <property type="entry name" value="dsrm"/>
    <property type="match status" value="1"/>
</dbReference>
<feature type="binding site" evidence="15">
    <location>
        <position position="119"/>
    </location>
    <ligand>
        <name>Mg(2+)</name>
        <dbReference type="ChEBI" id="CHEBI:18420"/>
    </ligand>
</feature>
<dbReference type="PROSITE" id="PS50142">
    <property type="entry name" value="RNASE_3_2"/>
    <property type="match status" value="1"/>
</dbReference>
<comment type="catalytic activity">
    <reaction evidence="1 15">
        <text>Endonucleolytic cleavage to 5'-phosphomonoester.</text>
        <dbReference type="EC" id="3.1.26.3"/>
    </reaction>
</comment>
<feature type="domain" description="DRBM" evidence="17">
    <location>
        <begin position="156"/>
        <end position="225"/>
    </location>
</feature>
<keyword evidence="9 15" id="KW-0540">Nuclease</keyword>
<dbReference type="GO" id="GO:0046872">
    <property type="term" value="F:metal ion binding"/>
    <property type="evidence" value="ECO:0007669"/>
    <property type="project" value="UniProtKB-KW"/>
</dbReference>
<evidence type="ECO:0000313" key="20">
    <source>
        <dbReference type="Proteomes" id="UP000178999"/>
    </source>
</evidence>
<comment type="caution">
    <text evidence="19">The sequence shown here is derived from an EMBL/GenBank/DDBJ whole genome shotgun (WGS) entry which is preliminary data.</text>
</comment>
<dbReference type="HAMAP" id="MF_00104">
    <property type="entry name" value="RNase_III"/>
    <property type="match status" value="1"/>
</dbReference>
<organism evidence="19 20">
    <name type="scientific">Candidatus Woesebacteria bacterium RIFOXYB1_FULL_38_16</name>
    <dbReference type="NCBI Taxonomy" id="1802538"/>
    <lineage>
        <taxon>Bacteria</taxon>
        <taxon>Candidatus Woeseibacteriota</taxon>
    </lineage>
</organism>
<feature type="compositionally biased region" description="Polar residues" evidence="16">
    <location>
        <begin position="207"/>
        <end position="216"/>
    </location>
</feature>
<proteinExistence type="inferred from homology"/>
<dbReference type="PANTHER" id="PTHR11207">
    <property type="entry name" value="RIBONUCLEASE III"/>
    <property type="match status" value="1"/>
</dbReference>
<evidence type="ECO:0000256" key="12">
    <source>
        <dbReference type="ARBA" id="ARBA00022801"/>
    </source>
</evidence>
<keyword evidence="15" id="KW-0699">rRNA-binding</keyword>
<keyword evidence="6 15" id="KW-0698">rRNA processing</keyword>
<feature type="binding site" evidence="15">
    <location>
        <position position="43"/>
    </location>
    <ligand>
        <name>Mg(2+)</name>
        <dbReference type="ChEBI" id="CHEBI:18420"/>
    </ligand>
</feature>
<evidence type="ECO:0000256" key="3">
    <source>
        <dbReference type="ARBA" id="ARBA00010183"/>
    </source>
</evidence>
<evidence type="ECO:0000313" key="19">
    <source>
        <dbReference type="EMBL" id="OGM79433.1"/>
    </source>
</evidence>
<dbReference type="Gene3D" id="3.30.160.20">
    <property type="match status" value="1"/>
</dbReference>
<dbReference type="EMBL" id="MGHY01000016">
    <property type="protein sequence ID" value="OGM79433.1"/>
    <property type="molecule type" value="Genomic_DNA"/>
</dbReference>
<name>A0A1F8CSW0_9BACT</name>
<keyword evidence="11 15" id="KW-0255">Endonuclease</keyword>
<evidence type="ECO:0000256" key="7">
    <source>
        <dbReference type="ARBA" id="ARBA00022664"/>
    </source>
</evidence>
<evidence type="ECO:0000256" key="14">
    <source>
        <dbReference type="ARBA" id="ARBA00022884"/>
    </source>
</evidence>
<comment type="similarity">
    <text evidence="3">Belongs to the ribonuclease III family.</text>
</comment>
<dbReference type="SUPFAM" id="SSF54768">
    <property type="entry name" value="dsRNA-binding domain-like"/>
    <property type="match status" value="1"/>
</dbReference>
<dbReference type="AlphaFoldDB" id="A0A1F8CSW0"/>
<dbReference type="InterPro" id="IPR036389">
    <property type="entry name" value="RNase_III_sf"/>
</dbReference>
<dbReference type="SMART" id="SM00358">
    <property type="entry name" value="DSRM"/>
    <property type="match status" value="1"/>
</dbReference>
<dbReference type="SUPFAM" id="SSF69065">
    <property type="entry name" value="RNase III domain-like"/>
    <property type="match status" value="1"/>
</dbReference>
<evidence type="ECO:0000256" key="6">
    <source>
        <dbReference type="ARBA" id="ARBA00022552"/>
    </source>
</evidence>
<feature type="region of interest" description="Disordered" evidence="16">
    <location>
        <begin position="200"/>
        <end position="227"/>
    </location>
</feature>
<dbReference type="InterPro" id="IPR011907">
    <property type="entry name" value="RNase_III"/>
</dbReference>
<evidence type="ECO:0000256" key="11">
    <source>
        <dbReference type="ARBA" id="ARBA00022759"/>
    </source>
</evidence>
<dbReference type="GO" id="GO:0008033">
    <property type="term" value="P:tRNA processing"/>
    <property type="evidence" value="ECO:0007669"/>
    <property type="project" value="UniProtKB-KW"/>
</dbReference>
<evidence type="ECO:0000259" key="18">
    <source>
        <dbReference type="PROSITE" id="PS50142"/>
    </source>
</evidence>
<dbReference type="PROSITE" id="PS00517">
    <property type="entry name" value="RNASE_3_1"/>
    <property type="match status" value="1"/>
</dbReference>
<evidence type="ECO:0000259" key="17">
    <source>
        <dbReference type="PROSITE" id="PS50137"/>
    </source>
</evidence>
<evidence type="ECO:0000256" key="10">
    <source>
        <dbReference type="ARBA" id="ARBA00022723"/>
    </source>
</evidence>
<dbReference type="GO" id="GO:0005737">
    <property type="term" value="C:cytoplasm"/>
    <property type="evidence" value="ECO:0007669"/>
    <property type="project" value="UniProtKB-SubCell"/>
</dbReference>
<dbReference type="GO" id="GO:0019843">
    <property type="term" value="F:rRNA binding"/>
    <property type="evidence" value="ECO:0007669"/>
    <property type="project" value="UniProtKB-KW"/>
</dbReference>
<dbReference type="GO" id="GO:0010468">
    <property type="term" value="P:regulation of gene expression"/>
    <property type="evidence" value="ECO:0007669"/>
    <property type="project" value="TreeGrafter"/>
</dbReference>
<comment type="function">
    <text evidence="15">Digests double-stranded RNA. Involved in the processing of primary rRNA transcript to yield the immediate precursors to the large and small rRNAs (23S and 16S). Processes some mRNAs, and tRNAs when they are encoded in the rRNA operon. Processes pre-crRNA and tracrRNA of type II CRISPR loci if present in the organism.</text>
</comment>
<accession>A0A1F8CSW0</accession>
<dbReference type="Pfam" id="PF14622">
    <property type="entry name" value="Ribonucleas_3_3"/>
    <property type="match status" value="1"/>
</dbReference>
<dbReference type="CDD" id="cd10845">
    <property type="entry name" value="DSRM_RNAse_III_family"/>
    <property type="match status" value="1"/>
</dbReference>
<evidence type="ECO:0000256" key="8">
    <source>
        <dbReference type="ARBA" id="ARBA00022694"/>
    </source>
</evidence>
<keyword evidence="7 15" id="KW-0507">mRNA processing</keyword>
<dbReference type="NCBIfam" id="TIGR02191">
    <property type="entry name" value="RNaseIII"/>
    <property type="match status" value="1"/>
</dbReference>
<keyword evidence="13 15" id="KW-0460">Magnesium</keyword>
<gene>
    <name evidence="15" type="primary">rnc</name>
    <name evidence="19" type="ORF">A2382_03080</name>
</gene>
<evidence type="ECO:0000256" key="13">
    <source>
        <dbReference type="ARBA" id="ARBA00022842"/>
    </source>
</evidence>
<dbReference type="PROSITE" id="PS50137">
    <property type="entry name" value="DS_RBD"/>
    <property type="match status" value="1"/>
</dbReference>
<keyword evidence="12 15" id="KW-0378">Hydrolase</keyword>
<dbReference type="STRING" id="1802538.A2382_03080"/>
<dbReference type="FunFam" id="1.10.1520.10:FF:000001">
    <property type="entry name" value="Ribonuclease 3"/>
    <property type="match status" value="1"/>
</dbReference>
<sequence>MTTKKLQELTKFFKNQLLYEQALTHRSWINENPGVRESNERLEFLGDAVLEFVVSSHLFLELPDKEEGFLTALRSNIVNTQNLALLATRLNIGEKIYMSRGEKRGGGSSNASLLADTIEALIGAIYIDQGYDEAARFIHSFLLDDLKEKLQAPLKDPKSLLQEKVQSNGLPTPKYRVIEEKGPDHNKEFMVEVLVDNKPFAQGPGKSKNQAEQAAATSALEKLSKLN</sequence>
<comment type="subunit">
    <text evidence="4 15">Homodimer.</text>
</comment>
<dbReference type="InterPro" id="IPR014720">
    <property type="entry name" value="dsRBD_dom"/>
</dbReference>
<keyword evidence="8 15" id="KW-0819">tRNA processing</keyword>
<dbReference type="Gene3D" id="1.10.1520.10">
    <property type="entry name" value="Ribonuclease III domain"/>
    <property type="match status" value="1"/>
</dbReference>
<evidence type="ECO:0000256" key="9">
    <source>
        <dbReference type="ARBA" id="ARBA00022722"/>
    </source>
</evidence>
<keyword evidence="14 15" id="KW-0694">RNA-binding</keyword>
<protein>
    <recommendedName>
        <fullName evidence="15">Ribonuclease 3</fullName>
        <ecNumber evidence="15">3.1.26.3</ecNumber>
    </recommendedName>
    <alternativeName>
        <fullName evidence="15">Ribonuclease III</fullName>
        <shortName evidence="15">RNase III</shortName>
    </alternativeName>
</protein>
<dbReference type="EC" id="3.1.26.3" evidence="15"/>
<feature type="active site" evidence="15">
    <location>
        <position position="119"/>
    </location>
</feature>
<feature type="binding site" evidence="15">
    <location>
        <position position="116"/>
    </location>
    <ligand>
        <name>Mg(2+)</name>
        <dbReference type="ChEBI" id="CHEBI:18420"/>
    </ligand>
</feature>
<evidence type="ECO:0000256" key="2">
    <source>
        <dbReference type="ARBA" id="ARBA00004496"/>
    </source>
</evidence>
<comment type="cofactor">
    <cofactor evidence="15">
        <name>Mg(2+)</name>
        <dbReference type="ChEBI" id="CHEBI:18420"/>
    </cofactor>
</comment>
<keyword evidence="10 15" id="KW-0479">Metal-binding</keyword>
<dbReference type="GO" id="GO:0004525">
    <property type="term" value="F:ribonuclease III activity"/>
    <property type="evidence" value="ECO:0007669"/>
    <property type="project" value="UniProtKB-UniRule"/>
</dbReference>
<dbReference type="GO" id="GO:0006364">
    <property type="term" value="P:rRNA processing"/>
    <property type="evidence" value="ECO:0007669"/>
    <property type="project" value="UniProtKB-UniRule"/>
</dbReference>
<dbReference type="GO" id="GO:0042802">
    <property type="term" value="F:identical protein binding"/>
    <property type="evidence" value="ECO:0007669"/>
    <property type="project" value="UniProtKB-ARBA"/>
</dbReference>
<reference evidence="19 20" key="1">
    <citation type="journal article" date="2016" name="Nat. Commun.">
        <title>Thousands of microbial genomes shed light on interconnected biogeochemical processes in an aquifer system.</title>
        <authorList>
            <person name="Anantharaman K."/>
            <person name="Brown C.T."/>
            <person name="Hug L.A."/>
            <person name="Sharon I."/>
            <person name="Castelle C.J."/>
            <person name="Probst A.J."/>
            <person name="Thomas B.C."/>
            <person name="Singh A."/>
            <person name="Wilkins M.J."/>
            <person name="Karaoz U."/>
            <person name="Brodie E.L."/>
            <person name="Williams K.H."/>
            <person name="Hubbard S.S."/>
            <person name="Banfield J.F."/>
        </authorList>
    </citation>
    <scope>NUCLEOTIDE SEQUENCE [LARGE SCALE GENOMIC DNA]</scope>
</reference>
<dbReference type="FunFam" id="3.30.160.20:FF:000003">
    <property type="entry name" value="Ribonuclease 3"/>
    <property type="match status" value="1"/>
</dbReference>
<comment type="subcellular location">
    <subcellularLocation>
        <location evidence="2 15">Cytoplasm</location>
    </subcellularLocation>
</comment>
<dbReference type="PANTHER" id="PTHR11207:SF0">
    <property type="entry name" value="RIBONUCLEASE 3"/>
    <property type="match status" value="1"/>
</dbReference>
<feature type="active site" evidence="15">
    <location>
        <position position="47"/>
    </location>
</feature>
<evidence type="ECO:0000256" key="4">
    <source>
        <dbReference type="ARBA" id="ARBA00011738"/>
    </source>
</evidence>
<feature type="domain" description="RNase III" evidence="18">
    <location>
        <begin position="2"/>
        <end position="130"/>
    </location>
</feature>
<evidence type="ECO:0000256" key="16">
    <source>
        <dbReference type="SAM" id="MobiDB-lite"/>
    </source>
</evidence>
<dbReference type="SMART" id="SM00535">
    <property type="entry name" value="RIBOc"/>
    <property type="match status" value="1"/>
</dbReference>
<evidence type="ECO:0000256" key="15">
    <source>
        <dbReference type="HAMAP-Rule" id="MF_00104"/>
    </source>
</evidence>
<keyword evidence="5 15" id="KW-0963">Cytoplasm</keyword>
<evidence type="ECO:0000256" key="1">
    <source>
        <dbReference type="ARBA" id="ARBA00000109"/>
    </source>
</evidence>
<evidence type="ECO:0000256" key="5">
    <source>
        <dbReference type="ARBA" id="ARBA00022490"/>
    </source>
</evidence>
<dbReference type="Proteomes" id="UP000178999">
    <property type="component" value="Unassembled WGS sequence"/>
</dbReference>
<dbReference type="GO" id="GO:0003725">
    <property type="term" value="F:double-stranded RNA binding"/>
    <property type="evidence" value="ECO:0007669"/>
    <property type="project" value="TreeGrafter"/>
</dbReference>
<dbReference type="CDD" id="cd00593">
    <property type="entry name" value="RIBOc"/>
    <property type="match status" value="1"/>
</dbReference>
<dbReference type="InterPro" id="IPR000999">
    <property type="entry name" value="RNase_III_dom"/>
</dbReference>